<comment type="similarity">
    <text evidence="2">Belongs to the fatty acid desaturase type 1 family. AlkB subfamily.</text>
</comment>
<keyword evidence="6" id="KW-0479">Metal-binding</keyword>
<evidence type="ECO:0000256" key="8">
    <source>
        <dbReference type="ARBA" id="ARBA00023002"/>
    </source>
</evidence>
<evidence type="ECO:0000256" key="6">
    <source>
        <dbReference type="ARBA" id="ARBA00022723"/>
    </source>
</evidence>
<accession>A0AA41XRQ0</accession>
<evidence type="ECO:0000256" key="9">
    <source>
        <dbReference type="ARBA" id="ARBA00023004"/>
    </source>
</evidence>
<feature type="transmembrane region" description="Helical" evidence="12">
    <location>
        <begin position="44"/>
        <end position="63"/>
    </location>
</feature>
<feature type="domain" description="Fatty acid desaturase" evidence="13">
    <location>
        <begin position="151"/>
        <end position="367"/>
    </location>
</feature>
<feature type="transmembrane region" description="Helical" evidence="12">
    <location>
        <begin position="280"/>
        <end position="298"/>
    </location>
</feature>
<reference evidence="14" key="1">
    <citation type="submission" date="2020-07" db="EMBL/GenBank/DDBJ databases">
        <authorList>
            <person name="Pettersson B.M.F."/>
            <person name="Behra P.R.K."/>
            <person name="Ramesh M."/>
            <person name="Das S."/>
            <person name="Dasgupta S."/>
            <person name="Kirsebom L.A."/>
        </authorList>
    </citation>
    <scope>NUCLEOTIDE SEQUENCE</scope>
    <source>
        <strain evidence="14">CCUG 55640</strain>
    </source>
</reference>
<keyword evidence="5 12" id="KW-0812">Transmembrane</keyword>
<dbReference type="PANTHER" id="PTHR38674">
    <property type="entry name" value="ALKANE 1-MONOOXYGENASE 1"/>
    <property type="match status" value="1"/>
</dbReference>
<comment type="subcellular location">
    <subcellularLocation>
        <location evidence="1">Cell inner membrane</location>
        <topology evidence="1">Multi-pass membrane protein</topology>
    </subcellularLocation>
</comment>
<evidence type="ECO:0000256" key="1">
    <source>
        <dbReference type="ARBA" id="ARBA00004429"/>
    </source>
</evidence>
<evidence type="ECO:0000256" key="7">
    <source>
        <dbReference type="ARBA" id="ARBA00022989"/>
    </source>
</evidence>
<dbReference type="CDD" id="cd03512">
    <property type="entry name" value="Alkane-hydroxylase"/>
    <property type="match status" value="1"/>
</dbReference>
<dbReference type="EMBL" id="JACKVH010000015">
    <property type="protein sequence ID" value="MCV7380115.1"/>
    <property type="molecule type" value="Genomic_DNA"/>
</dbReference>
<dbReference type="InterPro" id="IPR005804">
    <property type="entry name" value="FA_desaturase_dom"/>
</dbReference>
<evidence type="ECO:0000256" key="12">
    <source>
        <dbReference type="SAM" id="Phobius"/>
    </source>
</evidence>
<keyword evidence="9" id="KW-0408">Iron</keyword>
<comment type="caution">
    <text evidence="14">The sequence shown here is derived from an EMBL/GenBank/DDBJ whole genome shotgun (WGS) entry which is preliminary data.</text>
</comment>
<feature type="transmembrane region" description="Helical" evidence="12">
    <location>
        <begin position="146"/>
        <end position="164"/>
    </location>
</feature>
<keyword evidence="11 12" id="KW-0472">Membrane</keyword>
<keyword evidence="8" id="KW-0560">Oxidoreductase</keyword>
<evidence type="ECO:0000256" key="11">
    <source>
        <dbReference type="ARBA" id="ARBA00023136"/>
    </source>
</evidence>
<keyword evidence="7 12" id="KW-1133">Transmembrane helix</keyword>
<keyword evidence="3" id="KW-1003">Cell membrane</keyword>
<dbReference type="GO" id="GO:0005886">
    <property type="term" value="C:plasma membrane"/>
    <property type="evidence" value="ECO:0007669"/>
    <property type="project" value="UniProtKB-SubCell"/>
</dbReference>
<dbReference type="Proteomes" id="UP001141650">
    <property type="component" value="Unassembled WGS sequence"/>
</dbReference>
<evidence type="ECO:0000256" key="5">
    <source>
        <dbReference type="ARBA" id="ARBA00022692"/>
    </source>
</evidence>
<evidence type="ECO:0000256" key="2">
    <source>
        <dbReference type="ARBA" id="ARBA00010823"/>
    </source>
</evidence>
<feature type="transmembrane region" description="Helical" evidence="12">
    <location>
        <begin position="255"/>
        <end position="274"/>
    </location>
</feature>
<dbReference type="PANTHER" id="PTHR38674:SF1">
    <property type="entry name" value="ALKANE 1-MONOOXYGENASE 1"/>
    <property type="match status" value="1"/>
</dbReference>
<proteinExistence type="inferred from homology"/>
<gene>
    <name evidence="14" type="ORF">H7K38_15820</name>
</gene>
<dbReference type="GO" id="GO:0046872">
    <property type="term" value="F:metal ion binding"/>
    <property type="evidence" value="ECO:0007669"/>
    <property type="project" value="UniProtKB-KW"/>
</dbReference>
<evidence type="ECO:0000256" key="10">
    <source>
        <dbReference type="ARBA" id="ARBA00023033"/>
    </source>
</evidence>
<dbReference type="GO" id="GO:0006629">
    <property type="term" value="P:lipid metabolic process"/>
    <property type="evidence" value="ECO:0007669"/>
    <property type="project" value="InterPro"/>
</dbReference>
<reference evidence="14" key="2">
    <citation type="journal article" date="2022" name="BMC Genomics">
        <title>Comparative genome analysis of mycobacteria focusing on tRNA and non-coding RNA.</title>
        <authorList>
            <person name="Behra P.R.K."/>
            <person name="Pettersson B.M.F."/>
            <person name="Ramesh M."/>
            <person name="Das S."/>
            <person name="Dasgupta S."/>
            <person name="Kirsebom L.A."/>
        </authorList>
    </citation>
    <scope>NUCLEOTIDE SEQUENCE</scope>
    <source>
        <strain evidence="14">CCUG 55640</strain>
    </source>
</reference>
<dbReference type="AlphaFoldDB" id="A0AA41XRQ0"/>
<evidence type="ECO:0000313" key="14">
    <source>
        <dbReference type="EMBL" id="MCV7380115.1"/>
    </source>
</evidence>
<name>A0AA41XRQ0_9MYCO</name>
<keyword evidence="4" id="KW-0997">Cell inner membrane</keyword>
<dbReference type="InterPro" id="IPR033885">
    <property type="entry name" value="AlkB/XylM"/>
</dbReference>
<dbReference type="GO" id="GO:0004497">
    <property type="term" value="F:monooxygenase activity"/>
    <property type="evidence" value="ECO:0007669"/>
    <property type="project" value="UniProtKB-KW"/>
</dbReference>
<feature type="transmembrane region" description="Helical" evidence="12">
    <location>
        <begin position="69"/>
        <end position="90"/>
    </location>
</feature>
<evidence type="ECO:0000256" key="3">
    <source>
        <dbReference type="ARBA" id="ARBA00022475"/>
    </source>
</evidence>
<evidence type="ECO:0000256" key="4">
    <source>
        <dbReference type="ARBA" id="ARBA00022519"/>
    </source>
</evidence>
<dbReference type="Pfam" id="PF00487">
    <property type="entry name" value="FA_desaturase"/>
    <property type="match status" value="1"/>
</dbReference>
<protein>
    <submittedName>
        <fullName evidence="14">Alkane 1-monooxygenase</fullName>
    </submittedName>
</protein>
<evidence type="ECO:0000259" key="13">
    <source>
        <dbReference type="Pfam" id="PF00487"/>
    </source>
</evidence>
<evidence type="ECO:0000313" key="15">
    <source>
        <dbReference type="Proteomes" id="UP001141650"/>
    </source>
</evidence>
<sequence length="404" mass="45513">MTGDCLLIRPTECVWTNVPLLPSPRLPVRGPEVGAASWSQPKRYLWLLAAAVPALVFPSWLGTKTTGVGLFWWTVPILAFVVIPVLDHLVGPDTGNPRDSVLAWLKTDRFYRWATYLYLPNQYLSLVFACWLWSGGGWLTMSFVDKIGLMTTVGLVGGLAINAAHELGHTRERTERRLSKVALAQTCYGHFYVEHNRGHHVRVATAEDPASARFDESLYAFIPRSVTGSVHSAWRLEGARLAALGQSRWTLRNDVLSGWLTTAGLYAVLSVWFGPVVLPWLAGQAIIGFSLLETVNYMEHYGLRRQKLASGRYERVRAAHSWNSSTVIANVLLFHLQRHSDHHANPLRPYQLLRHVDEAPQLPSGYSAMLLLALFPPLWRRVMNPRVLDFYRGDISLVAHKPRR</sequence>
<organism evidence="14 15">
    <name type="scientific">Mycobacterium alsense</name>
    <dbReference type="NCBI Taxonomy" id="324058"/>
    <lineage>
        <taxon>Bacteria</taxon>
        <taxon>Bacillati</taxon>
        <taxon>Actinomycetota</taxon>
        <taxon>Actinomycetes</taxon>
        <taxon>Mycobacteriales</taxon>
        <taxon>Mycobacteriaceae</taxon>
        <taxon>Mycobacterium</taxon>
    </lineage>
</organism>
<feature type="transmembrane region" description="Helical" evidence="12">
    <location>
        <begin position="110"/>
        <end position="134"/>
    </location>
</feature>
<keyword evidence="10" id="KW-0503">Monooxygenase</keyword>